<keyword evidence="9 13" id="KW-0479">Metal-binding</keyword>
<dbReference type="GO" id="GO:0030488">
    <property type="term" value="P:tRNA methylation"/>
    <property type="evidence" value="ECO:0007669"/>
    <property type="project" value="UniProtKB-UniRule"/>
</dbReference>
<dbReference type="InterPro" id="IPR004383">
    <property type="entry name" value="rRNA_lsu_MTrfase_RlmN/Cfr"/>
</dbReference>
<evidence type="ECO:0000256" key="4">
    <source>
        <dbReference type="ARBA" id="ARBA00022552"/>
    </source>
</evidence>
<keyword evidence="12 13" id="KW-1015">Disulfide bond</keyword>
<dbReference type="InterPro" id="IPR007197">
    <property type="entry name" value="rSAM"/>
</dbReference>
<feature type="binding site" evidence="13">
    <location>
        <begin position="159"/>
        <end position="160"/>
    </location>
    <ligand>
        <name>S-adenosyl-L-methionine</name>
        <dbReference type="ChEBI" id="CHEBI:59789"/>
    </ligand>
</feature>
<dbReference type="CDD" id="cd01335">
    <property type="entry name" value="Radical_SAM"/>
    <property type="match status" value="1"/>
</dbReference>
<dbReference type="InterPro" id="IPR048641">
    <property type="entry name" value="RlmN_N"/>
</dbReference>
<evidence type="ECO:0000313" key="16">
    <source>
        <dbReference type="Proteomes" id="UP000831151"/>
    </source>
</evidence>
<dbReference type="SMART" id="SM00729">
    <property type="entry name" value="Elp3"/>
    <property type="match status" value="1"/>
</dbReference>
<feature type="binding site" evidence="13">
    <location>
        <begin position="214"/>
        <end position="216"/>
    </location>
    <ligand>
        <name>S-adenosyl-L-methionine</name>
        <dbReference type="ChEBI" id="CHEBI:59789"/>
    </ligand>
</feature>
<reference evidence="15" key="1">
    <citation type="submission" date="2022-04" db="EMBL/GenBank/DDBJ databases">
        <title>Complete genome sequences of Ezakiella coagulans and Fenollaria massiliensis.</title>
        <authorList>
            <person name="France M.T."/>
            <person name="Clifford J."/>
            <person name="Narina S."/>
            <person name="Rutt L."/>
            <person name="Ravel J."/>
        </authorList>
    </citation>
    <scope>NUCLEOTIDE SEQUENCE</scope>
    <source>
        <strain evidence="15">C0061C2</strain>
    </source>
</reference>
<dbReference type="Gene3D" id="1.10.150.530">
    <property type="match status" value="1"/>
</dbReference>
<comment type="miscellaneous">
    <text evidence="13">Reaction proceeds by a ping-pong mechanism involving intermediate methylation of a conserved cysteine residue.</text>
</comment>
<dbReference type="GO" id="GO:0051539">
    <property type="term" value="F:4 iron, 4 sulfur cluster binding"/>
    <property type="evidence" value="ECO:0007669"/>
    <property type="project" value="UniProtKB-UniRule"/>
</dbReference>
<feature type="binding site" evidence="13">
    <location>
        <position position="191"/>
    </location>
    <ligand>
        <name>S-adenosyl-L-methionine</name>
        <dbReference type="ChEBI" id="CHEBI:59789"/>
    </ligand>
</feature>
<dbReference type="AlphaFoldDB" id="A0A9E7DKH8"/>
<evidence type="ECO:0000256" key="3">
    <source>
        <dbReference type="ARBA" id="ARBA00022490"/>
    </source>
</evidence>
<dbReference type="HAMAP" id="MF_01849">
    <property type="entry name" value="RNA_methyltr_RlmN"/>
    <property type="match status" value="1"/>
</dbReference>
<dbReference type="InterPro" id="IPR006638">
    <property type="entry name" value="Elp3/MiaA/NifB-like_rSAM"/>
</dbReference>
<keyword evidence="3 13" id="KW-0963">Cytoplasm</keyword>
<evidence type="ECO:0000256" key="10">
    <source>
        <dbReference type="ARBA" id="ARBA00023004"/>
    </source>
</evidence>
<evidence type="ECO:0000256" key="6">
    <source>
        <dbReference type="ARBA" id="ARBA00022679"/>
    </source>
</evidence>
<feature type="active site" description="S-methylcysteine intermediate" evidence="13">
    <location>
        <position position="333"/>
    </location>
</feature>
<keyword evidence="16" id="KW-1185">Reference proteome</keyword>
<keyword evidence="10 13" id="KW-0408">Iron</keyword>
<evidence type="ECO:0000256" key="5">
    <source>
        <dbReference type="ARBA" id="ARBA00022603"/>
    </source>
</evidence>
<feature type="binding site" evidence="13">
    <location>
        <position position="119"/>
    </location>
    <ligand>
        <name>[4Fe-4S] cluster</name>
        <dbReference type="ChEBI" id="CHEBI:49883"/>
        <note>4Fe-4S-S-AdoMet</note>
    </ligand>
</feature>
<organism evidence="15 16">
    <name type="scientific">Fenollaria massiliensis</name>
    <dbReference type="NCBI Taxonomy" id="938288"/>
    <lineage>
        <taxon>Bacteria</taxon>
        <taxon>Bacillati</taxon>
        <taxon>Bacillota</taxon>
        <taxon>Clostridia</taxon>
        <taxon>Eubacteriales</taxon>
        <taxon>Fenollaria</taxon>
    </lineage>
</organism>
<keyword evidence="11 13" id="KW-0411">Iron-sulfur</keyword>
<gene>
    <name evidence="13 15" type="primary">rlmN</name>
    <name evidence="15" type="ORF">M1R53_03055</name>
</gene>
<comment type="catalytic activity">
    <reaction evidence="13">
        <text>adenosine(2503) in 23S rRNA + 2 reduced [2Fe-2S]-[ferredoxin] + 2 S-adenosyl-L-methionine = 2-methyladenosine(2503) in 23S rRNA + 5'-deoxyadenosine + L-methionine + 2 oxidized [2Fe-2S]-[ferredoxin] + S-adenosyl-L-homocysteine</text>
        <dbReference type="Rhea" id="RHEA:42916"/>
        <dbReference type="Rhea" id="RHEA-COMP:10000"/>
        <dbReference type="Rhea" id="RHEA-COMP:10001"/>
        <dbReference type="Rhea" id="RHEA-COMP:10152"/>
        <dbReference type="Rhea" id="RHEA-COMP:10282"/>
        <dbReference type="ChEBI" id="CHEBI:17319"/>
        <dbReference type="ChEBI" id="CHEBI:33737"/>
        <dbReference type="ChEBI" id="CHEBI:33738"/>
        <dbReference type="ChEBI" id="CHEBI:57844"/>
        <dbReference type="ChEBI" id="CHEBI:57856"/>
        <dbReference type="ChEBI" id="CHEBI:59789"/>
        <dbReference type="ChEBI" id="CHEBI:74411"/>
        <dbReference type="ChEBI" id="CHEBI:74497"/>
        <dbReference type="EC" id="2.1.1.192"/>
    </reaction>
</comment>
<evidence type="ECO:0000256" key="1">
    <source>
        <dbReference type="ARBA" id="ARBA00004496"/>
    </source>
</evidence>
<dbReference type="PANTHER" id="PTHR30544:SF5">
    <property type="entry name" value="RADICAL SAM CORE DOMAIN-CONTAINING PROTEIN"/>
    <property type="match status" value="1"/>
</dbReference>
<comment type="subcellular location">
    <subcellularLocation>
        <location evidence="1 13">Cytoplasm</location>
    </subcellularLocation>
</comment>
<keyword evidence="4 13" id="KW-0698">rRNA processing</keyword>
<dbReference type="PIRSF" id="PIRSF006004">
    <property type="entry name" value="CHP00048"/>
    <property type="match status" value="1"/>
</dbReference>
<dbReference type="Pfam" id="PF21016">
    <property type="entry name" value="RlmN_N"/>
    <property type="match status" value="1"/>
</dbReference>
<sequence>MNNIINNMYISELETYFLDLGEKKFRAKQLFEAIHKQKIKNLDKLTTFSQDLKDKINNSSEIYGVKKVLELKSKLDETKKYLFELHDENVIESVLMKYKYGYTVCISTQVGCKMGCAFCASTKKGLIRNLYASEMLDEIYEIERLNDINVSNIVLMGSGEALDNFDELIRFIELISAKEGKNLSKRNITISTCGLADKILKLAEYDYPITLTISLHNADEEERKKIMPITRKYPFDELIPALKEYQAKINKRISFEYVLIDGLNDSYQSALDIKNLLKDIKSHINLIPLNKIKEYDEEPSTSENINKFKKYLEDFGFNVTIRRELGADINASCGQLRNNYLEQ</sequence>
<dbReference type="KEGG" id="fms:M1R53_03055"/>
<accession>A0A9E7DKH8</accession>
<dbReference type="EMBL" id="CP096649">
    <property type="protein sequence ID" value="UQK59638.1"/>
    <property type="molecule type" value="Genomic_DNA"/>
</dbReference>
<dbReference type="InterPro" id="IPR013785">
    <property type="entry name" value="Aldolase_TIM"/>
</dbReference>
<dbReference type="Pfam" id="PF04055">
    <property type="entry name" value="Radical_SAM"/>
    <property type="match status" value="1"/>
</dbReference>
<comment type="function">
    <text evidence="13">Specifically methylates position 2 of adenine 2503 in 23S rRNA and position 2 of adenine 37 in tRNAs.</text>
</comment>
<comment type="catalytic activity">
    <reaction evidence="13">
        <text>adenosine(37) in tRNA + 2 reduced [2Fe-2S]-[ferredoxin] + 2 S-adenosyl-L-methionine = 2-methyladenosine(37) in tRNA + 5'-deoxyadenosine + L-methionine + 2 oxidized [2Fe-2S]-[ferredoxin] + S-adenosyl-L-homocysteine</text>
        <dbReference type="Rhea" id="RHEA:43332"/>
        <dbReference type="Rhea" id="RHEA-COMP:10000"/>
        <dbReference type="Rhea" id="RHEA-COMP:10001"/>
        <dbReference type="Rhea" id="RHEA-COMP:10162"/>
        <dbReference type="Rhea" id="RHEA-COMP:10485"/>
        <dbReference type="ChEBI" id="CHEBI:17319"/>
        <dbReference type="ChEBI" id="CHEBI:33737"/>
        <dbReference type="ChEBI" id="CHEBI:33738"/>
        <dbReference type="ChEBI" id="CHEBI:57844"/>
        <dbReference type="ChEBI" id="CHEBI:57856"/>
        <dbReference type="ChEBI" id="CHEBI:59789"/>
        <dbReference type="ChEBI" id="CHEBI:74411"/>
        <dbReference type="ChEBI" id="CHEBI:74497"/>
        <dbReference type="EC" id="2.1.1.192"/>
    </reaction>
</comment>
<comment type="similarity">
    <text evidence="13">Belongs to the radical SAM superfamily. RlmN family.</text>
</comment>
<dbReference type="PROSITE" id="PS51918">
    <property type="entry name" value="RADICAL_SAM"/>
    <property type="match status" value="1"/>
</dbReference>
<dbReference type="InterPro" id="IPR058240">
    <property type="entry name" value="rSAM_sf"/>
</dbReference>
<evidence type="ECO:0000256" key="7">
    <source>
        <dbReference type="ARBA" id="ARBA00022691"/>
    </source>
</evidence>
<evidence type="ECO:0000256" key="11">
    <source>
        <dbReference type="ARBA" id="ARBA00023014"/>
    </source>
</evidence>
<dbReference type="NCBIfam" id="TIGR00048">
    <property type="entry name" value="rRNA_mod_RlmN"/>
    <property type="match status" value="1"/>
</dbReference>
<comment type="cofactor">
    <cofactor evidence="13">
        <name>[4Fe-4S] cluster</name>
        <dbReference type="ChEBI" id="CHEBI:49883"/>
    </cofactor>
    <text evidence="13">Binds 1 [4Fe-4S] cluster. The cluster is coordinated with 3 cysteines and an exchangeable S-adenosyl-L-methionine.</text>
</comment>
<keyword evidence="5 13" id="KW-0489">Methyltransferase</keyword>
<dbReference type="Gene3D" id="3.20.20.70">
    <property type="entry name" value="Aldolase class I"/>
    <property type="match status" value="1"/>
</dbReference>
<dbReference type="SFLD" id="SFLDS00029">
    <property type="entry name" value="Radical_SAM"/>
    <property type="match status" value="1"/>
</dbReference>
<evidence type="ECO:0000256" key="8">
    <source>
        <dbReference type="ARBA" id="ARBA00022694"/>
    </source>
</evidence>
<dbReference type="SUPFAM" id="SSF102114">
    <property type="entry name" value="Radical SAM enzymes"/>
    <property type="match status" value="1"/>
</dbReference>
<keyword evidence="6 13" id="KW-0808">Transferase</keyword>
<evidence type="ECO:0000256" key="2">
    <source>
        <dbReference type="ARBA" id="ARBA00022485"/>
    </source>
</evidence>
<evidence type="ECO:0000313" key="15">
    <source>
        <dbReference type="EMBL" id="UQK59638.1"/>
    </source>
</evidence>
<feature type="binding site" evidence="13">
    <location>
        <position position="116"/>
    </location>
    <ligand>
        <name>[4Fe-4S] cluster</name>
        <dbReference type="ChEBI" id="CHEBI:49883"/>
        <note>4Fe-4S-S-AdoMet</note>
    </ligand>
</feature>
<feature type="active site" description="Proton acceptor" evidence="13">
    <location>
        <position position="92"/>
    </location>
</feature>
<evidence type="ECO:0000256" key="9">
    <source>
        <dbReference type="ARBA" id="ARBA00022723"/>
    </source>
</evidence>
<dbReference type="Proteomes" id="UP000831151">
    <property type="component" value="Chromosome"/>
</dbReference>
<dbReference type="FunFam" id="3.20.20.70:FF:000014">
    <property type="entry name" value="Probable dual-specificity RNA methyltransferase RlmN"/>
    <property type="match status" value="1"/>
</dbReference>
<keyword evidence="8 13" id="KW-0819">tRNA processing</keyword>
<feature type="binding site" evidence="13">
    <location>
        <position position="290"/>
    </location>
    <ligand>
        <name>S-adenosyl-L-methionine</name>
        <dbReference type="ChEBI" id="CHEBI:59789"/>
    </ligand>
</feature>
<dbReference type="SFLD" id="SFLDG01062">
    <property type="entry name" value="methyltransferase_(Class_A)"/>
    <property type="match status" value="1"/>
</dbReference>
<keyword evidence="7 13" id="KW-0949">S-adenosyl-L-methionine</keyword>
<dbReference type="InterPro" id="IPR027492">
    <property type="entry name" value="RNA_MTrfase_RlmN"/>
</dbReference>
<dbReference type="GO" id="GO:0070475">
    <property type="term" value="P:rRNA base methylation"/>
    <property type="evidence" value="ECO:0007669"/>
    <property type="project" value="UniProtKB-UniRule"/>
</dbReference>
<keyword evidence="2 13" id="KW-0004">4Fe-4S</keyword>
<dbReference type="GO" id="GO:0019843">
    <property type="term" value="F:rRNA binding"/>
    <property type="evidence" value="ECO:0007669"/>
    <property type="project" value="UniProtKB-UniRule"/>
</dbReference>
<feature type="domain" description="Radical SAM core" evidence="14">
    <location>
        <begin position="98"/>
        <end position="328"/>
    </location>
</feature>
<dbReference type="GO" id="GO:0005737">
    <property type="term" value="C:cytoplasm"/>
    <property type="evidence" value="ECO:0007669"/>
    <property type="project" value="UniProtKB-SubCell"/>
</dbReference>
<comment type="caution">
    <text evidence="13">Lacks conserved residue(s) required for the propagation of feature annotation.</text>
</comment>
<evidence type="ECO:0000256" key="12">
    <source>
        <dbReference type="ARBA" id="ARBA00023157"/>
    </source>
</evidence>
<evidence type="ECO:0000256" key="13">
    <source>
        <dbReference type="HAMAP-Rule" id="MF_01849"/>
    </source>
</evidence>
<dbReference type="GO" id="GO:0002935">
    <property type="term" value="F:tRNA (adenine(37)-C2)-methyltransferase activity"/>
    <property type="evidence" value="ECO:0007669"/>
    <property type="project" value="UniProtKB-UniRule"/>
</dbReference>
<protein>
    <recommendedName>
        <fullName evidence="13">Probable dual-specificity RNA methyltransferase RlmN</fullName>
        <ecNumber evidence="13">2.1.1.192</ecNumber>
    </recommendedName>
    <alternativeName>
        <fullName evidence="13">23S rRNA (adenine(2503)-C(2))-methyltransferase</fullName>
    </alternativeName>
    <alternativeName>
        <fullName evidence="13">23S rRNA m2A2503 methyltransferase</fullName>
    </alternativeName>
    <alternativeName>
        <fullName evidence="13">Ribosomal RNA large subunit methyltransferase N</fullName>
    </alternativeName>
    <alternativeName>
        <fullName evidence="13">tRNA (adenine(37)-C(2))-methyltransferase</fullName>
    </alternativeName>
    <alternativeName>
        <fullName evidence="13">tRNA m2A37 methyltransferase</fullName>
    </alternativeName>
</protein>
<name>A0A9E7DKH8_9FIRM</name>
<evidence type="ECO:0000259" key="14">
    <source>
        <dbReference type="PROSITE" id="PS51918"/>
    </source>
</evidence>
<feature type="binding site" evidence="13">
    <location>
        <position position="112"/>
    </location>
    <ligand>
        <name>[4Fe-4S] cluster</name>
        <dbReference type="ChEBI" id="CHEBI:49883"/>
        <note>4Fe-4S-S-AdoMet</note>
    </ligand>
</feature>
<proteinExistence type="inferred from homology"/>
<dbReference type="GO" id="GO:0070040">
    <property type="term" value="F:rRNA (adenine(2503)-C2-)-methyltransferase activity"/>
    <property type="evidence" value="ECO:0007669"/>
    <property type="project" value="UniProtKB-UniRule"/>
</dbReference>
<dbReference type="GO" id="GO:0046872">
    <property type="term" value="F:metal ion binding"/>
    <property type="evidence" value="ECO:0007669"/>
    <property type="project" value="UniProtKB-KW"/>
</dbReference>
<dbReference type="InterPro" id="IPR040072">
    <property type="entry name" value="Methyltransferase_A"/>
</dbReference>
<dbReference type="SFLD" id="SFLDF00275">
    <property type="entry name" value="adenosine_C2_methyltransferase"/>
    <property type="match status" value="1"/>
</dbReference>
<dbReference type="PANTHER" id="PTHR30544">
    <property type="entry name" value="23S RRNA METHYLTRANSFERASE"/>
    <property type="match status" value="1"/>
</dbReference>
<dbReference type="EC" id="2.1.1.192" evidence="13"/>
<dbReference type="GO" id="GO:0000049">
    <property type="term" value="F:tRNA binding"/>
    <property type="evidence" value="ECO:0007669"/>
    <property type="project" value="UniProtKB-UniRule"/>
</dbReference>
<dbReference type="RefSeq" id="WP_019214666.1">
    <property type="nucleotide sequence ID" value="NZ_CP096649.1"/>
</dbReference>